<comment type="caution">
    <text evidence="3">The sequence shown here is derived from an EMBL/GenBank/DDBJ whole genome shotgun (WGS) entry which is preliminary data.</text>
</comment>
<feature type="transmembrane region" description="Helical" evidence="2">
    <location>
        <begin position="123"/>
        <end position="142"/>
    </location>
</feature>
<dbReference type="AlphaFoldDB" id="A0A5N8WDJ6"/>
<dbReference type="RefSeq" id="WP_152790132.1">
    <property type="nucleotide sequence ID" value="NZ_BAABEQ010000053.1"/>
</dbReference>
<gene>
    <name evidence="3" type="ORF">FNH04_36515</name>
</gene>
<feature type="transmembrane region" description="Helical" evidence="2">
    <location>
        <begin position="92"/>
        <end position="111"/>
    </location>
</feature>
<evidence type="ECO:0000313" key="4">
    <source>
        <dbReference type="Proteomes" id="UP000326979"/>
    </source>
</evidence>
<keyword evidence="2" id="KW-0472">Membrane</keyword>
<keyword evidence="4" id="KW-1185">Reference proteome</keyword>
<dbReference type="EMBL" id="VJZE01000419">
    <property type="protein sequence ID" value="MPY45212.1"/>
    <property type="molecule type" value="Genomic_DNA"/>
</dbReference>
<keyword evidence="2" id="KW-0812">Transmembrane</keyword>
<feature type="region of interest" description="Disordered" evidence="1">
    <location>
        <begin position="353"/>
        <end position="398"/>
    </location>
</feature>
<feature type="transmembrane region" description="Helical" evidence="2">
    <location>
        <begin position="6"/>
        <end position="28"/>
    </location>
</feature>
<evidence type="ECO:0000313" key="3">
    <source>
        <dbReference type="EMBL" id="MPY45212.1"/>
    </source>
</evidence>
<sequence length="398" mass="42428">MTRTEFGNLVFFWGWWTFFEAVWIAVLWQSRSRVLSGGIYRIPGARRIGRGDCVRRVEALLAELERRGVPAEGGPDKDELVDRWHRVVAGRFVSVLLQAVPLLAVALPFWWTTSLARTTTTPLWMFAAIAGFGAVSLALMAADERATAVSDPSGVVTVKAIRFLDMLLIPSGRRPQDSALDVHGKLFRRLGNALRTQARHGTRTMPPATRARVREDTERLIAALADADQRYLLGEGADREAAVRDLSRLVAGVLRHSCRPRAQRDSLVVVDAVLLPDTPEPDAADVPAEPLRSRLLAGAGRLAVAVGLLAGAVLLPGGGAASDLLAAAGLATVALICPPLREALHRAKELLVGGAPTGDRGPETPDDESSAPTAAPTGSCPHCASHSSVTAGSRRVGS</sequence>
<reference evidence="3 4" key="1">
    <citation type="submission" date="2019-07" db="EMBL/GenBank/DDBJ databases">
        <title>New species of Amycolatopsis and Streptomyces.</title>
        <authorList>
            <person name="Duangmal K."/>
            <person name="Teo W.F.A."/>
            <person name="Lipun K."/>
        </authorList>
    </citation>
    <scope>NUCLEOTIDE SEQUENCE [LARGE SCALE GENOMIC DNA]</scope>
    <source>
        <strain evidence="3 4">TISTR 2346</strain>
    </source>
</reference>
<evidence type="ECO:0000256" key="2">
    <source>
        <dbReference type="SAM" id="Phobius"/>
    </source>
</evidence>
<accession>A0A5N8WDJ6</accession>
<proteinExistence type="predicted"/>
<name>A0A5N8WDJ6_9ACTN</name>
<keyword evidence="2" id="KW-1133">Transmembrane helix</keyword>
<evidence type="ECO:0000256" key="1">
    <source>
        <dbReference type="SAM" id="MobiDB-lite"/>
    </source>
</evidence>
<dbReference type="OrthoDB" id="4112215at2"/>
<dbReference type="Proteomes" id="UP000326979">
    <property type="component" value="Unassembled WGS sequence"/>
</dbReference>
<organism evidence="3 4">
    <name type="scientific">Streptomyces phyllanthi</name>
    <dbReference type="NCBI Taxonomy" id="1803180"/>
    <lineage>
        <taxon>Bacteria</taxon>
        <taxon>Bacillati</taxon>
        <taxon>Actinomycetota</taxon>
        <taxon>Actinomycetes</taxon>
        <taxon>Kitasatosporales</taxon>
        <taxon>Streptomycetaceae</taxon>
        <taxon>Streptomyces</taxon>
    </lineage>
</organism>
<protein>
    <submittedName>
        <fullName evidence="3">Uncharacterized protein</fullName>
    </submittedName>
</protein>